<comment type="similarity">
    <text evidence="1">Belongs to the universal ribosomal protein uS10 family.</text>
</comment>
<dbReference type="GO" id="GO:0003735">
    <property type="term" value="F:structural constituent of ribosome"/>
    <property type="evidence" value="ECO:0007669"/>
    <property type="project" value="InterPro"/>
</dbReference>
<dbReference type="GO" id="GO:0005840">
    <property type="term" value="C:ribosome"/>
    <property type="evidence" value="ECO:0007669"/>
    <property type="project" value="UniProtKB-KW"/>
</dbReference>
<dbReference type="SMART" id="SM01403">
    <property type="entry name" value="Ribosomal_S10"/>
    <property type="match status" value="1"/>
</dbReference>
<dbReference type="Gene3D" id="3.30.70.600">
    <property type="entry name" value="Ribosomal protein S10 domain"/>
    <property type="match status" value="1"/>
</dbReference>
<organism evidence="10 11">
    <name type="scientific">Coprinopsis marcescibilis</name>
    <name type="common">Agaric fungus</name>
    <name type="synonym">Psathyrella marcescibilis</name>
    <dbReference type="NCBI Taxonomy" id="230819"/>
    <lineage>
        <taxon>Eukaryota</taxon>
        <taxon>Fungi</taxon>
        <taxon>Dikarya</taxon>
        <taxon>Basidiomycota</taxon>
        <taxon>Agaricomycotina</taxon>
        <taxon>Agaricomycetes</taxon>
        <taxon>Agaricomycetidae</taxon>
        <taxon>Agaricales</taxon>
        <taxon>Agaricineae</taxon>
        <taxon>Psathyrellaceae</taxon>
        <taxon>Coprinopsis</taxon>
    </lineage>
</organism>
<protein>
    <recommendedName>
        <fullName evidence="4">Small ribosomal subunit protein uS10m</fullName>
    </recommendedName>
    <alternativeName>
        <fullName evidence="5">37S ribosomal protein S10, mitochondrial</fullName>
    </alternativeName>
</protein>
<accession>A0A5C3KX96</accession>
<evidence type="ECO:0000256" key="8">
    <source>
        <dbReference type="SAM" id="MobiDB-lite"/>
    </source>
</evidence>
<keyword evidence="11" id="KW-1185">Reference proteome</keyword>
<dbReference type="STRING" id="230819.A0A5C3KX96"/>
<keyword evidence="3" id="KW-0687">Ribonucleoprotein</keyword>
<proteinExistence type="inferred from homology"/>
<evidence type="ECO:0000256" key="3">
    <source>
        <dbReference type="ARBA" id="ARBA00023274"/>
    </source>
</evidence>
<name>A0A5C3KX96_COPMA</name>
<dbReference type="AlphaFoldDB" id="A0A5C3KX96"/>
<reference evidence="10 11" key="1">
    <citation type="journal article" date="2019" name="Nat. Ecol. Evol.">
        <title>Megaphylogeny resolves global patterns of mushroom evolution.</title>
        <authorList>
            <person name="Varga T."/>
            <person name="Krizsan K."/>
            <person name="Foldi C."/>
            <person name="Dima B."/>
            <person name="Sanchez-Garcia M."/>
            <person name="Sanchez-Ramirez S."/>
            <person name="Szollosi G.J."/>
            <person name="Szarkandi J.G."/>
            <person name="Papp V."/>
            <person name="Albert L."/>
            <person name="Andreopoulos W."/>
            <person name="Angelini C."/>
            <person name="Antonin V."/>
            <person name="Barry K.W."/>
            <person name="Bougher N.L."/>
            <person name="Buchanan P."/>
            <person name="Buyck B."/>
            <person name="Bense V."/>
            <person name="Catcheside P."/>
            <person name="Chovatia M."/>
            <person name="Cooper J."/>
            <person name="Damon W."/>
            <person name="Desjardin D."/>
            <person name="Finy P."/>
            <person name="Geml J."/>
            <person name="Haridas S."/>
            <person name="Hughes K."/>
            <person name="Justo A."/>
            <person name="Karasinski D."/>
            <person name="Kautmanova I."/>
            <person name="Kiss B."/>
            <person name="Kocsube S."/>
            <person name="Kotiranta H."/>
            <person name="LaButti K.M."/>
            <person name="Lechner B.E."/>
            <person name="Liimatainen K."/>
            <person name="Lipzen A."/>
            <person name="Lukacs Z."/>
            <person name="Mihaltcheva S."/>
            <person name="Morgado L.N."/>
            <person name="Niskanen T."/>
            <person name="Noordeloos M.E."/>
            <person name="Ohm R.A."/>
            <person name="Ortiz-Santana B."/>
            <person name="Ovrebo C."/>
            <person name="Racz N."/>
            <person name="Riley R."/>
            <person name="Savchenko A."/>
            <person name="Shiryaev A."/>
            <person name="Soop K."/>
            <person name="Spirin V."/>
            <person name="Szebenyi C."/>
            <person name="Tomsovsky M."/>
            <person name="Tulloss R.E."/>
            <person name="Uehling J."/>
            <person name="Grigoriev I.V."/>
            <person name="Vagvolgyi C."/>
            <person name="Papp T."/>
            <person name="Martin F.M."/>
            <person name="Miettinen O."/>
            <person name="Hibbett D.S."/>
            <person name="Nagy L.G."/>
        </authorList>
    </citation>
    <scope>NUCLEOTIDE SEQUENCE [LARGE SCALE GENOMIC DNA]</scope>
    <source>
        <strain evidence="10 11">CBS 121175</strain>
    </source>
</reference>
<dbReference type="Proteomes" id="UP000307440">
    <property type="component" value="Unassembled WGS sequence"/>
</dbReference>
<dbReference type="SUPFAM" id="SSF54999">
    <property type="entry name" value="Ribosomal protein S10"/>
    <property type="match status" value="1"/>
</dbReference>
<evidence type="ECO:0000256" key="1">
    <source>
        <dbReference type="ARBA" id="ARBA00007102"/>
    </source>
</evidence>
<dbReference type="PANTHER" id="PTHR11700">
    <property type="entry name" value="30S RIBOSOMAL PROTEIN S10 FAMILY MEMBER"/>
    <property type="match status" value="1"/>
</dbReference>
<dbReference type="NCBIfam" id="TIGR01049">
    <property type="entry name" value="rpsJ_bact"/>
    <property type="match status" value="1"/>
</dbReference>
<evidence type="ECO:0000256" key="5">
    <source>
        <dbReference type="ARBA" id="ARBA00042916"/>
    </source>
</evidence>
<dbReference type="Pfam" id="PF00338">
    <property type="entry name" value="Ribosomal_S10"/>
    <property type="match status" value="1"/>
</dbReference>
<gene>
    <name evidence="10" type="ORF">FA15DRAFT_669554</name>
</gene>
<evidence type="ECO:0000256" key="7">
    <source>
        <dbReference type="ARBA" id="ARBA00065857"/>
    </source>
</evidence>
<evidence type="ECO:0000256" key="6">
    <source>
        <dbReference type="ARBA" id="ARBA00057689"/>
    </source>
</evidence>
<evidence type="ECO:0000259" key="9">
    <source>
        <dbReference type="SMART" id="SM01403"/>
    </source>
</evidence>
<feature type="compositionally biased region" description="Low complexity" evidence="8">
    <location>
        <begin position="32"/>
        <end position="53"/>
    </location>
</feature>
<evidence type="ECO:0000256" key="2">
    <source>
        <dbReference type="ARBA" id="ARBA00022980"/>
    </source>
</evidence>
<comment type="subunit">
    <text evidence="7">Part of the mitochondrial small ribosomal subunit.</text>
</comment>
<dbReference type="InterPro" id="IPR001848">
    <property type="entry name" value="Ribosomal_uS10"/>
</dbReference>
<sequence>MLRAAICRPTRSWLPTVTARLVRYNSTGVSQPESSKSGKASAPSQAPAKPIVKAAAVESTAGEEEEKQMEEALMRAIQQIQKEEALQEAAPSAQKIEGYEGPIFNAALPPDAKYNPADLPIKQSFNPRYDSITEEEWSATLVHGRSVQDPIYHKPVYNIPAVSIQFRSYHPKLLDFFCHFASHAAASLGIPISKTVHLPTQRSMWTVPRSPFAHKKSQENFERKTHKRAIKAWDTHPLVVERWCQYLRKHALAGVGMKVTRWNRLPLGYGATNASVVNELTHKATKVPTEHVKKLADKIIQKELPSSGDVKPPAQPTA</sequence>
<dbReference type="InterPro" id="IPR027486">
    <property type="entry name" value="Ribosomal_uS10_dom"/>
</dbReference>
<evidence type="ECO:0000313" key="11">
    <source>
        <dbReference type="Proteomes" id="UP000307440"/>
    </source>
</evidence>
<evidence type="ECO:0000256" key="4">
    <source>
        <dbReference type="ARBA" id="ARBA00035261"/>
    </source>
</evidence>
<dbReference type="GO" id="GO:1990904">
    <property type="term" value="C:ribonucleoprotein complex"/>
    <property type="evidence" value="ECO:0007669"/>
    <property type="project" value="UniProtKB-KW"/>
</dbReference>
<keyword evidence="2 10" id="KW-0689">Ribosomal protein</keyword>
<dbReference type="EMBL" id="ML210200">
    <property type="protein sequence ID" value="TFK24453.1"/>
    <property type="molecule type" value="Genomic_DNA"/>
</dbReference>
<evidence type="ECO:0000313" key="10">
    <source>
        <dbReference type="EMBL" id="TFK24453.1"/>
    </source>
</evidence>
<feature type="domain" description="Small ribosomal subunit protein uS10" evidence="9">
    <location>
        <begin position="163"/>
        <end position="260"/>
    </location>
</feature>
<dbReference type="HAMAP" id="MF_00508">
    <property type="entry name" value="Ribosomal_uS10"/>
    <property type="match status" value="1"/>
</dbReference>
<feature type="region of interest" description="Disordered" evidence="8">
    <location>
        <begin position="27"/>
        <end position="53"/>
    </location>
</feature>
<dbReference type="FunFam" id="3.30.70.600:FF:000003">
    <property type="entry name" value="30S ribosomal protein S10"/>
    <property type="match status" value="1"/>
</dbReference>
<dbReference type="GO" id="GO:0006412">
    <property type="term" value="P:translation"/>
    <property type="evidence" value="ECO:0007669"/>
    <property type="project" value="InterPro"/>
</dbReference>
<comment type="function">
    <text evidence="6">Involved in mitochondrial genome encoded proteins translation. Involved in the binding of tRNA to the ribosomes.</text>
</comment>
<dbReference type="OrthoDB" id="366214at2759"/>
<dbReference type="PRINTS" id="PR00971">
    <property type="entry name" value="RIBOSOMALS10"/>
</dbReference>
<dbReference type="InterPro" id="IPR036838">
    <property type="entry name" value="Ribosomal_uS10_dom_sf"/>
</dbReference>